<evidence type="ECO:0000313" key="2">
    <source>
        <dbReference type="EMBL" id="MCZ4281019.1"/>
    </source>
</evidence>
<keyword evidence="3" id="KW-1185">Reference proteome</keyword>
<dbReference type="InterPro" id="IPR010642">
    <property type="entry name" value="Invasion_prot_B"/>
</dbReference>
<accession>A0ABT4LIT0</accession>
<dbReference type="Proteomes" id="UP001069802">
    <property type="component" value="Unassembled WGS sequence"/>
</dbReference>
<dbReference type="EMBL" id="JAPWGY010000003">
    <property type="protein sequence ID" value="MCZ4281019.1"/>
    <property type="molecule type" value="Genomic_DNA"/>
</dbReference>
<dbReference type="Pfam" id="PF06776">
    <property type="entry name" value="IalB"/>
    <property type="match status" value="1"/>
</dbReference>
<sequence>MYSAIRTTFMAAVAFTAIAFSTGVQAQGVKVIAQHRDWTSYSYNEDGQKVCYMLSAPKKAEGSYSKRGDIYLMVSHRVADQRWNEVSIQTGYTFKPKSDAVLNVGKSRFTFFTEEDWAWAYDIADDEKIINAMIKGAELIVHGVSSRDTKTKDTYSLSGFSAAYRSINQACGKK</sequence>
<organism evidence="2 3">
    <name type="scientific">Kiloniella laminariae</name>
    <dbReference type="NCBI Taxonomy" id="454162"/>
    <lineage>
        <taxon>Bacteria</taxon>
        <taxon>Pseudomonadati</taxon>
        <taxon>Pseudomonadota</taxon>
        <taxon>Alphaproteobacteria</taxon>
        <taxon>Rhodospirillales</taxon>
        <taxon>Kiloniellaceae</taxon>
        <taxon>Kiloniella</taxon>
    </lineage>
</organism>
<comment type="caution">
    <text evidence="2">The sequence shown here is derived from an EMBL/GenBank/DDBJ whole genome shotgun (WGS) entry which is preliminary data.</text>
</comment>
<name>A0ABT4LIT0_9PROT</name>
<feature type="chain" id="PRO_5046232716" evidence="1">
    <location>
        <begin position="27"/>
        <end position="174"/>
    </location>
</feature>
<keyword evidence="1" id="KW-0732">Signal</keyword>
<dbReference type="Gene3D" id="2.60.40.1880">
    <property type="entry name" value="Invasion associated locus B (IalB) protein"/>
    <property type="match status" value="1"/>
</dbReference>
<protein>
    <submittedName>
        <fullName evidence="2">Invasion associated locus B family protein</fullName>
    </submittedName>
</protein>
<dbReference type="RefSeq" id="WP_269423719.1">
    <property type="nucleotide sequence ID" value="NZ_JAPWGY010000003.1"/>
</dbReference>
<gene>
    <name evidence="2" type="ORF">O4H49_09540</name>
</gene>
<evidence type="ECO:0000313" key="3">
    <source>
        <dbReference type="Proteomes" id="UP001069802"/>
    </source>
</evidence>
<feature type="signal peptide" evidence="1">
    <location>
        <begin position="1"/>
        <end position="26"/>
    </location>
</feature>
<proteinExistence type="predicted"/>
<evidence type="ECO:0000256" key="1">
    <source>
        <dbReference type="SAM" id="SignalP"/>
    </source>
</evidence>
<reference evidence="2" key="1">
    <citation type="submission" date="2022-12" db="EMBL/GenBank/DDBJ databases">
        <title>Bacterial isolates from different developmental stages of Nematostella vectensis.</title>
        <authorList>
            <person name="Fraune S."/>
        </authorList>
    </citation>
    <scope>NUCLEOTIDE SEQUENCE</scope>
    <source>
        <strain evidence="2">G21630-S1</strain>
    </source>
</reference>
<dbReference type="InterPro" id="IPR038696">
    <property type="entry name" value="IalB_sf"/>
</dbReference>